<dbReference type="RefSeq" id="WP_013553200.1">
    <property type="nucleotide sequence ID" value="NC_014935.1"/>
</dbReference>
<gene>
    <name evidence="20" type="ordered locus">Nitsa_0231</name>
</gene>
<comment type="subcellular location">
    <subcellularLocation>
        <location evidence="2">Cell membrane</location>
        <topology evidence="2">Multi-pass membrane protein</topology>
    </subcellularLocation>
</comment>
<organism evidence="20 21">
    <name type="scientific">Nitratifractor salsuginis (strain DSM 16511 / JCM 12458 / E9I37-1)</name>
    <dbReference type="NCBI Taxonomy" id="749222"/>
    <lineage>
        <taxon>Bacteria</taxon>
        <taxon>Pseudomonadati</taxon>
        <taxon>Campylobacterota</taxon>
        <taxon>Epsilonproteobacteria</taxon>
        <taxon>Campylobacterales</taxon>
        <taxon>Sulfurovaceae</taxon>
        <taxon>Nitratifractor</taxon>
    </lineage>
</organism>
<evidence type="ECO:0000256" key="19">
    <source>
        <dbReference type="SAM" id="Phobius"/>
    </source>
</evidence>
<comment type="catalytic activity">
    <reaction evidence="1 18">
        <text>a 1,2-diacyl-sn-glycero-3-phosphate + CTP + H(+) = a CDP-1,2-diacyl-sn-glycerol + diphosphate</text>
        <dbReference type="Rhea" id="RHEA:16229"/>
        <dbReference type="ChEBI" id="CHEBI:15378"/>
        <dbReference type="ChEBI" id="CHEBI:33019"/>
        <dbReference type="ChEBI" id="CHEBI:37563"/>
        <dbReference type="ChEBI" id="CHEBI:58332"/>
        <dbReference type="ChEBI" id="CHEBI:58608"/>
        <dbReference type="EC" id="2.7.7.41"/>
    </reaction>
</comment>
<keyword evidence="12 18" id="KW-0548">Nucleotidyltransferase</keyword>
<feature type="transmembrane region" description="Helical" evidence="19">
    <location>
        <begin position="15"/>
        <end position="45"/>
    </location>
</feature>
<dbReference type="GO" id="GO:0016024">
    <property type="term" value="P:CDP-diacylglycerol biosynthetic process"/>
    <property type="evidence" value="ECO:0007669"/>
    <property type="project" value="UniProtKB-UniPathway"/>
</dbReference>
<reference evidence="21" key="2">
    <citation type="submission" date="2011-01" db="EMBL/GenBank/DDBJ databases">
        <title>The complete genome of Nitratifractor salsuginis DSM 16511.</title>
        <authorList>
            <consortium name="US DOE Joint Genome Institute (JGI-PGF)"/>
            <person name="Lucas S."/>
            <person name="Copeland A."/>
            <person name="Lapidus A."/>
            <person name="Bruce D."/>
            <person name="Goodwin L."/>
            <person name="Pitluck S."/>
            <person name="Kyrpides N."/>
            <person name="Mavromatis K."/>
            <person name="Ivanova N."/>
            <person name="Mikhailova N."/>
            <person name="Zeytun A."/>
            <person name="Detter J.C."/>
            <person name="Tapia R."/>
            <person name="Han C."/>
            <person name="Land M."/>
            <person name="Hauser L."/>
            <person name="Markowitz V."/>
            <person name="Cheng J.-F."/>
            <person name="Hugenholtz P."/>
            <person name="Woyke T."/>
            <person name="Wu D."/>
            <person name="Tindall B."/>
            <person name="Schuetze A."/>
            <person name="Brambilla E."/>
            <person name="Klenk H.-P."/>
            <person name="Eisen J.A."/>
        </authorList>
    </citation>
    <scope>NUCLEOTIDE SEQUENCE [LARGE SCALE GENOMIC DNA]</scope>
    <source>
        <strain evidence="21">DSM 16511 / JCM 12458 / E9I37-1</strain>
    </source>
</reference>
<evidence type="ECO:0000256" key="9">
    <source>
        <dbReference type="ARBA" id="ARBA00022516"/>
    </source>
</evidence>
<evidence type="ECO:0000256" key="8">
    <source>
        <dbReference type="ARBA" id="ARBA00022475"/>
    </source>
</evidence>
<accession>E6WZ53</accession>
<dbReference type="GO" id="GO:0005886">
    <property type="term" value="C:plasma membrane"/>
    <property type="evidence" value="ECO:0007669"/>
    <property type="project" value="UniProtKB-SubCell"/>
</dbReference>
<evidence type="ECO:0000256" key="16">
    <source>
        <dbReference type="ARBA" id="ARBA00023209"/>
    </source>
</evidence>
<evidence type="ECO:0000256" key="3">
    <source>
        <dbReference type="ARBA" id="ARBA00005119"/>
    </source>
</evidence>
<dbReference type="Pfam" id="PF01148">
    <property type="entry name" value="CTP_transf_1"/>
    <property type="match status" value="1"/>
</dbReference>
<dbReference type="AlphaFoldDB" id="E6WZ53"/>
<dbReference type="PANTHER" id="PTHR46382:SF1">
    <property type="entry name" value="PHOSPHATIDATE CYTIDYLYLTRANSFERASE"/>
    <property type="match status" value="1"/>
</dbReference>
<dbReference type="GO" id="GO:0004605">
    <property type="term" value="F:phosphatidate cytidylyltransferase activity"/>
    <property type="evidence" value="ECO:0007669"/>
    <property type="project" value="UniProtKB-EC"/>
</dbReference>
<comment type="similarity">
    <text evidence="5 18">Belongs to the CDS family.</text>
</comment>
<evidence type="ECO:0000313" key="21">
    <source>
        <dbReference type="Proteomes" id="UP000008633"/>
    </source>
</evidence>
<feature type="transmembrane region" description="Helical" evidence="19">
    <location>
        <begin position="187"/>
        <end position="207"/>
    </location>
</feature>
<keyword evidence="14" id="KW-0443">Lipid metabolism</keyword>
<evidence type="ECO:0000256" key="11">
    <source>
        <dbReference type="ARBA" id="ARBA00022692"/>
    </source>
</evidence>
<evidence type="ECO:0000313" key="20">
    <source>
        <dbReference type="EMBL" id="ADV45503.1"/>
    </source>
</evidence>
<dbReference type="EC" id="2.7.7.41" evidence="6 18"/>
<dbReference type="OrthoDB" id="9799199at2"/>
<comment type="pathway">
    <text evidence="4">Lipid metabolism.</text>
</comment>
<evidence type="ECO:0000256" key="13">
    <source>
        <dbReference type="ARBA" id="ARBA00022989"/>
    </source>
</evidence>
<protein>
    <recommendedName>
        <fullName evidence="7 18">Phosphatidate cytidylyltransferase</fullName>
        <ecNumber evidence="6 18">2.7.7.41</ecNumber>
    </recommendedName>
</protein>
<keyword evidence="10 18" id="KW-0808">Transferase</keyword>
<feature type="transmembrane region" description="Helical" evidence="19">
    <location>
        <begin position="79"/>
        <end position="94"/>
    </location>
</feature>
<keyword evidence="13 19" id="KW-1133">Transmembrane helix</keyword>
<feature type="transmembrane region" description="Helical" evidence="19">
    <location>
        <begin position="164"/>
        <end position="181"/>
    </location>
</feature>
<dbReference type="InterPro" id="IPR000374">
    <property type="entry name" value="PC_trans"/>
</dbReference>
<dbReference type="KEGG" id="nsa:Nitsa_0231"/>
<evidence type="ECO:0000256" key="7">
    <source>
        <dbReference type="ARBA" id="ARBA00019373"/>
    </source>
</evidence>
<evidence type="ECO:0000256" key="6">
    <source>
        <dbReference type="ARBA" id="ARBA00012487"/>
    </source>
</evidence>
<evidence type="ECO:0000256" key="14">
    <source>
        <dbReference type="ARBA" id="ARBA00023098"/>
    </source>
</evidence>
<keyword evidence="9" id="KW-0444">Lipid biosynthesis</keyword>
<dbReference type="EMBL" id="CP002452">
    <property type="protein sequence ID" value="ADV45503.1"/>
    <property type="molecule type" value="Genomic_DNA"/>
</dbReference>
<comment type="pathway">
    <text evidence="3 18">Phospholipid metabolism; CDP-diacylglycerol biosynthesis; CDP-diacylglycerol from sn-glycerol 3-phosphate: step 3/3.</text>
</comment>
<dbReference type="PROSITE" id="PS01315">
    <property type="entry name" value="CDS"/>
    <property type="match status" value="1"/>
</dbReference>
<evidence type="ECO:0000256" key="12">
    <source>
        <dbReference type="ARBA" id="ARBA00022695"/>
    </source>
</evidence>
<proteinExistence type="inferred from homology"/>
<evidence type="ECO:0000256" key="1">
    <source>
        <dbReference type="ARBA" id="ARBA00001698"/>
    </source>
</evidence>
<dbReference type="Proteomes" id="UP000008633">
    <property type="component" value="Chromosome"/>
</dbReference>
<evidence type="ECO:0000256" key="2">
    <source>
        <dbReference type="ARBA" id="ARBA00004651"/>
    </source>
</evidence>
<evidence type="ECO:0000256" key="15">
    <source>
        <dbReference type="ARBA" id="ARBA00023136"/>
    </source>
</evidence>
<evidence type="ECO:0000256" key="5">
    <source>
        <dbReference type="ARBA" id="ARBA00010185"/>
    </source>
</evidence>
<feature type="transmembrane region" description="Helical" evidence="19">
    <location>
        <begin position="101"/>
        <end position="119"/>
    </location>
</feature>
<evidence type="ECO:0000256" key="17">
    <source>
        <dbReference type="ARBA" id="ARBA00023264"/>
    </source>
</evidence>
<feature type="transmembrane region" description="Helical" evidence="19">
    <location>
        <begin position="125"/>
        <end position="143"/>
    </location>
</feature>
<evidence type="ECO:0000256" key="18">
    <source>
        <dbReference type="RuleBase" id="RU003938"/>
    </source>
</evidence>
<keyword evidence="21" id="KW-1185">Reference proteome</keyword>
<sequence length="253" mass="27589">MAAPDEHSQRWKTALILLGLIALVGFIDNTFLTWLFLGVVYALALPEAMRLFRTAESTLYLYAGGLWLLGLFYPHPTDLIFGAAAIFGSLLAYNKRLEIRAFFPLLYPTAGMLFLWMLYRDFGMISLFWILIIVALTDVGAYYTGRKLGKTPFSPTSPKKTLEGVFGGIAAGTLGGALLMMGHKGILLSAILIALLTATASVFGDLFESYLKREASVKDSGDILPGHGGILDRIDGYLFASIALYILLKMTGA</sequence>
<keyword evidence="16" id="KW-0594">Phospholipid biosynthesis</keyword>
<name>E6WZ53_NITSE</name>
<dbReference type="PANTHER" id="PTHR46382">
    <property type="entry name" value="PHOSPHATIDATE CYTIDYLYLTRANSFERASE"/>
    <property type="match status" value="1"/>
</dbReference>
<dbReference type="UniPathway" id="UPA00557">
    <property type="reaction ID" value="UER00614"/>
</dbReference>
<keyword evidence="8" id="KW-1003">Cell membrane</keyword>
<keyword evidence="11 18" id="KW-0812">Transmembrane</keyword>
<dbReference type="STRING" id="749222.Nitsa_0231"/>
<keyword evidence="17" id="KW-1208">Phospholipid metabolism</keyword>
<dbReference type="eggNOG" id="COG0575">
    <property type="taxonomic scope" value="Bacteria"/>
</dbReference>
<evidence type="ECO:0000256" key="10">
    <source>
        <dbReference type="ARBA" id="ARBA00022679"/>
    </source>
</evidence>
<evidence type="ECO:0000256" key="4">
    <source>
        <dbReference type="ARBA" id="ARBA00005189"/>
    </source>
</evidence>
<dbReference type="HOGENOM" id="CLU_037294_1_0_7"/>
<reference evidence="20 21" key="1">
    <citation type="journal article" date="2011" name="Stand. Genomic Sci.">
        <title>Complete genome sequence of Nitratifractor salsuginis type strain (E9I37-1).</title>
        <authorList>
            <person name="Anderson I."/>
            <person name="Sikorski J."/>
            <person name="Zeytun A."/>
            <person name="Nolan M."/>
            <person name="Lapidus A."/>
            <person name="Lucas S."/>
            <person name="Hammon N."/>
            <person name="Deshpande S."/>
            <person name="Cheng J.F."/>
            <person name="Tapia R."/>
            <person name="Han C."/>
            <person name="Goodwin L."/>
            <person name="Pitluck S."/>
            <person name="Liolios K."/>
            <person name="Pagani I."/>
            <person name="Ivanova N."/>
            <person name="Huntemann M."/>
            <person name="Mavromatis K."/>
            <person name="Ovchinikova G."/>
            <person name="Pati A."/>
            <person name="Chen A."/>
            <person name="Palaniappan K."/>
            <person name="Land M."/>
            <person name="Hauser L."/>
            <person name="Brambilla E.M."/>
            <person name="Ngatchou-Djao O.D."/>
            <person name="Rohde M."/>
            <person name="Tindall B.J."/>
            <person name="Goker M."/>
            <person name="Detter J.C."/>
            <person name="Woyke T."/>
            <person name="Bristow J."/>
            <person name="Eisen J.A."/>
            <person name="Markowitz V."/>
            <person name="Hugenholtz P."/>
            <person name="Klenk H.P."/>
            <person name="Kyrpides N.C."/>
        </authorList>
    </citation>
    <scope>NUCLEOTIDE SEQUENCE [LARGE SCALE GENOMIC DNA]</scope>
    <source>
        <strain evidence="21">DSM 16511 / JCM 12458 / E9I37-1</strain>
    </source>
</reference>
<keyword evidence="15 19" id="KW-0472">Membrane</keyword>